<gene>
    <name evidence="3" type="ORF">PGLA1383_LOCUS43814</name>
</gene>
<feature type="coiled-coil region" evidence="1">
    <location>
        <begin position="129"/>
        <end position="159"/>
    </location>
</feature>
<evidence type="ECO:0000313" key="4">
    <source>
        <dbReference type="Proteomes" id="UP000654075"/>
    </source>
</evidence>
<proteinExistence type="predicted"/>
<feature type="region of interest" description="Disordered" evidence="2">
    <location>
        <begin position="162"/>
        <end position="183"/>
    </location>
</feature>
<evidence type="ECO:0000313" key="3">
    <source>
        <dbReference type="EMBL" id="CAE8626934.1"/>
    </source>
</evidence>
<accession>A0A813GIT8</accession>
<name>A0A813GIT8_POLGL</name>
<organism evidence="3 4">
    <name type="scientific">Polarella glacialis</name>
    <name type="common">Dinoflagellate</name>
    <dbReference type="NCBI Taxonomy" id="89957"/>
    <lineage>
        <taxon>Eukaryota</taxon>
        <taxon>Sar</taxon>
        <taxon>Alveolata</taxon>
        <taxon>Dinophyceae</taxon>
        <taxon>Suessiales</taxon>
        <taxon>Suessiaceae</taxon>
        <taxon>Polarella</taxon>
    </lineage>
</organism>
<keyword evidence="1" id="KW-0175">Coiled coil</keyword>
<feature type="region of interest" description="Disordered" evidence="2">
    <location>
        <begin position="99"/>
        <end position="118"/>
    </location>
</feature>
<keyword evidence="4" id="KW-1185">Reference proteome</keyword>
<dbReference type="Proteomes" id="UP000654075">
    <property type="component" value="Unassembled WGS sequence"/>
</dbReference>
<feature type="compositionally biased region" description="Polar residues" evidence="2">
    <location>
        <begin position="101"/>
        <end position="117"/>
    </location>
</feature>
<dbReference type="AlphaFoldDB" id="A0A813GIT8"/>
<protein>
    <submittedName>
        <fullName evidence="3">Uncharacterized protein</fullName>
    </submittedName>
</protein>
<sequence length="566" mass="61348">MVITLQKRQAWDIGQAIQLGSGLDDGLKWAPLLDQENGSVTAALEILNRDMPHLDGDCYICFSTSCLKYFLLYRHGSHHKVLQKLAESLQSASKEMKLERSTSAGWERSTTAGSSADPSMFQEEILQAHQRATLEARRAENLATELQAAKREIAELRHRLQQTRPTQKMDVNSSRKDPGSMSGRELPNSCMAGMHDNKNEFAVEFAIALGPCQPEASDLPGATFLDSTSVTSLRAAVARLNSGELVCHGDLAVAWGASAMGYYLLYRRGCKQAAQQCVCVMAENLSSSFMAGLLPRELHVCQKDLSSRSVRTHGDLPNSCVAGMHANKNEWAVELAIALGPCQPEASDLPGAIFLDSTSVTSLRAAAAQLNSGELVCHGDLAVAWGASAMGYYLLYRRGCMQAAQQCVCLMAEHLSSFMAGLLPRELHVCQKDLSSRSVRTQADLPNLCMAGMHANKNEWAFELAISLGPCQPEASDLPGAIFLDSTSVTSLRSAVAKLNAGELVCHGCLAVAWSEASMGYHLLYRRGCKETAQQSVCVMAEHLSSLKASRLERDLAPTTATPREP</sequence>
<evidence type="ECO:0000256" key="2">
    <source>
        <dbReference type="SAM" id="MobiDB-lite"/>
    </source>
</evidence>
<dbReference type="EMBL" id="CAJNNV010029077">
    <property type="protein sequence ID" value="CAE8626934.1"/>
    <property type="molecule type" value="Genomic_DNA"/>
</dbReference>
<evidence type="ECO:0000256" key="1">
    <source>
        <dbReference type="SAM" id="Coils"/>
    </source>
</evidence>
<feature type="compositionally biased region" description="Polar residues" evidence="2">
    <location>
        <begin position="162"/>
        <end position="172"/>
    </location>
</feature>
<reference evidence="3" key="1">
    <citation type="submission" date="2021-02" db="EMBL/GenBank/DDBJ databases">
        <authorList>
            <person name="Dougan E. K."/>
            <person name="Rhodes N."/>
            <person name="Thang M."/>
            <person name="Chan C."/>
        </authorList>
    </citation>
    <scope>NUCLEOTIDE SEQUENCE</scope>
</reference>
<comment type="caution">
    <text evidence="3">The sequence shown here is derived from an EMBL/GenBank/DDBJ whole genome shotgun (WGS) entry which is preliminary data.</text>
</comment>